<dbReference type="Gene3D" id="1.10.150.690">
    <property type="entry name" value="DUF2063"/>
    <property type="match status" value="1"/>
</dbReference>
<keyword evidence="3" id="KW-1185">Reference proteome</keyword>
<evidence type="ECO:0000313" key="2">
    <source>
        <dbReference type="EMBL" id="OUD14454.1"/>
    </source>
</evidence>
<dbReference type="AlphaFoldDB" id="A0A251X9I2"/>
<feature type="domain" description="Putative DNA-binding" evidence="1">
    <location>
        <begin position="9"/>
        <end position="102"/>
    </location>
</feature>
<dbReference type="RefSeq" id="WP_176329806.1">
    <property type="nucleotide sequence ID" value="NZ_MSLT01000012.1"/>
</dbReference>
<proteinExistence type="predicted"/>
<comment type="caution">
    <text evidence="2">The sequence shown here is derived from an EMBL/GenBank/DDBJ whole genome shotgun (WGS) entry which is preliminary data.</text>
</comment>
<dbReference type="Pfam" id="PF09836">
    <property type="entry name" value="DUF2063"/>
    <property type="match status" value="1"/>
</dbReference>
<name>A0A251X9I2_9GAMM</name>
<dbReference type="InterPro" id="IPR018640">
    <property type="entry name" value="DUF2063"/>
</dbReference>
<dbReference type="InterPro" id="IPR044922">
    <property type="entry name" value="DUF2063_N_sf"/>
</dbReference>
<organism evidence="2 3">
    <name type="scientific">Thioflexithrix psekupsensis</name>
    <dbReference type="NCBI Taxonomy" id="1570016"/>
    <lineage>
        <taxon>Bacteria</taxon>
        <taxon>Pseudomonadati</taxon>
        <taxon>Pseudomonadota</taxon>
        <taxon>Gammaproteobacteria</taxon>
        <taxon>Thiotrichales</taxon>
        <taxon>Thioflexithrix</taxon>
    </lineage>
</organism>
<reference evidence="2 3" key="1">
    <citation type="submission" date="2016-12" db="EMBL/GenBank/DDBJ databases">
        <title>Thioflexothrix psekupsii D3 genome sequencing and assembly.</title>
        <authorList>
            <person name="Fomenkov A."/>
            <person name="Vincze T."/>
            <person name="Grabovich M."/>
            <person name="Anton B.P."/>
            <person name="Dubinina G."/>
            <person name="Orlova M."/>
            <person name="Belousova E."/>
            <person name="Roberts R.J."/>
        </authorList>
    </citation>
    <scope>NUCLEOTIDE SEQUENCE [LARGE SCALE GENOMIC DNA]</scope>
    <source>
        <strain evidence="2">D3</strain>
    </source>
</reference>
<protein>
    <recommendedName>
        <fullName evidence="1">Putative DNA-binding domain-containing protein</fullName>
    </recommendedName>
</protein>
<evidence type="ECO:0000259" key="1">
    <source>
        <dbReference type="Pfam" id="PF09836"/>
    </source>
</evidence>
<evidence type="ECO:0000313" key="3">
    <source>
        <dbReference type="Proteomes" id="UP000194798"/>
    </source>
</evidence>
<gene>
    <name evidence="2" type="ORF">TPSD3_09115</name>
</gene>
<dbReference type="EMBL" id="MSLT01000012">
    <property type="protein sequence ID" value="OUD14454.1"/>
    <property type="molecule type" value="Genomic_DNA"/>
</dbReference>
<sequence>MNAPSELKQLQENFADLIWNFSVEKADDFSDSALTAESANGLMIYRNSIFGLLSDALSRIYPVVQRLVGERFFYVMAKHYVQHYPSYSGDLHEYGAFFNTFITHYSPAQSLIYLPDVARLEWAWHCAFHAADSDALQIEALAQIPVDQSASLRFHLHPSAHLLASDYPIQRIWQVNQDHYQGDKHVDLAQGGDLLLILRRNFLIELHRLSPAEFTLLSALQNGKTFEQTCEQTLAVNKHFHLSHYLYYFIQNNTITAFSHD</sequence>
<accession>A0A251X9I2</accession>
<dbReference type="Proteomes" id="UP000194798">
    <property type="component" value="Unassembled WGS sequence"/>
</dbReference>